<name>A0A1F5RXN6_9BACT</name>
<evidence type="ECO:0000259" key="1">
    <source>
        <dbReference type="Pfam" id="PF01636"/>
    </source>
</evidence>
<sequence>MNIRQLYDEQFILKYFRRRILPLYTDCQNITRVKINGIKNNIWENSYHVVVEYDTYFTAAGNKTKKLPIFCSAHSHEPRRNIYAALCFLWSKSFARGNLTIPHPLFYSQRFHGVFYRGLKGNNLFHFIMAKDMAEIKHLLRLTARWFAKLHQLPTAGAKNFNKKNSLIATTIPGAQQWLKKIQDRYPASYAAAYNVFSRLNQEEKIQLASLSRRYLIHGDAHPENVIRIAKNKIGLIDFTDMCLADFARDLGAFLQQLEYMAGKFIKEQDTITELKQIFLTEYVKAAKLKLTADLQQRISTYYRWTALRTAIYLFVSQYPEPERAQMLLDKLKQE</sequence>
<dbReference type="InterPro" id="IPR002575">
    <property type="entry name" value="Aminoglycoside_PTrfase"/>
</dbReference>
<organism evidence="2 3">
    <name type="scientific">Candidatus Falkowbacteria bacterium RIFCSPHIGHO2_02_FULL_45_15</name>
    <dbReference type="NCBI Taxonomy" id="1797987"/>
    <lineage>
        <taxon>Bacteria</taxon>
        <taxon>Candidatus Falkowiibacteriota</taxon>
    </lineage>
</organism>
<proteinExistence type="predicted"/>
<dbReference type="EMBL" id="MFFU01000024">
    <property type="protein sequence ID" value="OGF19186.1"/>
    <property type="molecule type" value="Genomic_DNA"/>
</dbReference>
<dbReference type="Proteomes" id="UP000177691">
    <property type="component" value="Unassembled WGS sequence"/>
</dbReference>
<reference evidence="2 3" key="1">
    <citation type="journal article" date="2016" name="Nat. Commun.">
        <title>Thousands of microbial genomes shed light on interconnected biogeochemical processes in an aquifer system.</title>
        <authorList>
            <person name="Anantharaman K."/>
            <person name="Brown C.T."/>
            <person name="Hug L.A."/>
            <person name="Sharon I."/>
            <person name="Castelle C.J."/>
            <person name="Probst A.J."/>
            <person name="Thomas B.C."/>
            <person name="Singh A."/>
            <person name="Wilkins M.J."/>
            <person name="Karaoz U."/>
            <person name="Brodie E.L."/>
            <person name="Williams K.H."/>
            <person name="Hubbard S.S."/>
            <person name="Banfield J.F."/>
        </authorList>
    </citation>
    <scope>NUCLEOTIDE SEQUENCE [LARGE SCALE GENOMIC DNA]</scope>
</reference>
<dbReference type="AlphaFoldDB" id="A0A1F5RXN6"/>
<feature type="domain" description="Aminoglycoside phosphotransferase" evidence="1">
    <location>
        <begin position="99"/>
        <end position="255"/>
    </location>
</feature>
<dbReference type="SUPFAM" id="SSF56112">
    <property type="entry name" value="Protein kinase-like (PK-like)"/>
    <property type="match status" value="1"/>
</dbReference>
<evidence type="ECO:0000313" key="3">
    <source>
        <dbReference type="Proteomes" id="UP000177691"/>
    </source>
</evidence>
<comment type="caution">
    <text evidence="2">The sequence shown here is derived from an EMBL/GenBank/DDBJ whole genome shotgun (WGS) entry which is preliminary data.</text>
</comment>
<evidence type="ECO:0000313" key="2">
    <source>
        <dbReference type="EMBL" id="OGF19186.1"/>
    </source>
</evidence>
<gene>
    <name evidence="2" type="ORF">A3D54_00810</name>
</gene>
<dbReference type="InterPro" id="IPR011009">
    <property type="entry name" value="Kinase-like_dom_sf"/>
</dbReference>
<accession>A0A1F5RXN6</accession>
<dbReference type="Pfam" id="PF01636">
    <property type="entry name" value="APH"/>
    <property type="match status" value="1"/>
</dbReference>
<dbReference type="Gene3D" id="3.90.1200.10">
    <property type="match status" value="1"/>
</dbReference>
<protein>
    <recommendedName>
        <fullName evidence="1">Aminoglycoside phosphotransferase domain-containing protein</fullName>
    </recommendedName>
</protein>